<name>A0A934NF27_9BACT</name>
<evidence type="ECO:0000313" key="3">
    <source>
        <dbReference type="Proteomes" id="UP000620075"/>
    </source>
</evidence>
<keyword evidence="2" id="KW-0547">Nucleotide-binding</keyword>
<dbReference type="InterPro" id="IPR027417">
    <property type="entry name" value="P-loop_NTPase"/>
</dbReference>
<dbReference type="InterPro" id="IPR033186">
    <property type="entry name" value="HerA_C"/>
</dbReference>
<organism evidence="2 3">
    <name type="scientific">Candidatus Dormiibacter inghamiae</name>
    <dbReference type="NCBI Taxonomy" id="3127013"/>
    <lineage>
        <taxon>Bacteria</taxon>
        <taxon>Bacillati</taxon>
        <taxon>Candidatus Dormiibacterota</taxon>
        <taxon>Candidatus Dormibacteria</taxon>
        <taxon>Candidatus Dormibacterales</taxon>
        <taxon>Candidatus Dormibacteraceae</taxon>
        <taxon>Candidatus Dormiibacter</taxon>
    </lineage>
</organism>
<dbReference type="EMBL" id="JAEKNQ010000059">
    <property type="protein sequence ID" value="MBJ7604489.1"/>
    <property type="molecule type" value="Genomic_DNA"/>
</dbReference>
<accession>A0A934NF27</accession>
<keyword evidence="2" id="KW-0067">ATP-binding</keyword>
<dbReference type="Pfam" id="PF05872">
    <property type="entry name" value="HerA_C"/>
    <property type="match status" value="1"/>
</dbReference>
<evidence type="ECO:0000313" key="2">
    <source>
        <dbReference type="EMBL" id="MBJ7604489.1"/>
    </source>
</evidence>
<dbReference type="AlphaFoldDB" id="A0A934NF27"/>
<dbReference type="GO" id="GO:0005524">
    <property type="term" value="F:ATP binding"/>
    <property type="evidence" value="ECO:0007669"/>
    <property type="project" value="UniProtKB-KW"/>
</dbReference>
<sequence>MLNVFSGAGIGEDAFNKLIVFDEAHKYMGGSLINQVVEVIREMRHKGVSVVVASQDPVNVPSAVIELSSAVVLHRFNSPNWLKHIQKSLTSLGELTPGALNALQPG</sequence>
<gene>
    <name evidence="2" type="ORF">JF888_15130</name>
</gene>
<protein>
    <submittedName>
        <fullName evidence="2">ATP-binding protein</fullName>
    </submittedName>
</protein>
<evidence type="ECO:0000259" key="1">
    <source>
        <dbReference type="Pfam" id="PF05872"/>
    </source>
</evidence>
<comment type="caution">
    <text evidence="2">The sequence shown here is derived from an EMBL/GenBank/DDBJ whole genome shotgun (WGS) entry which is preliminary data.</text>
</comment>
<dbReference type="Gene3D" id="3.40.50.300">
    <property type="entry name" value="P-loop containing nucleotide triphosphate hydrolases"/>
    <property type="match status" value="1"/>
</dbReference>
<proteinExistence type="predicted"/>
<reference evidence="2 3" key="1">
    <citation type="submission" date="2020-10" db="EMBL/GenBank/DDBJ databases">
        <title>Ca. Dormibacterota MAGs.</title>
        <authorList>
            <person name="Montgomery K."/>
        </authorList>
    </citation>
    <scope>NUCLEOTIDE SEQUENCE [LARGE SCALE GENOMIC DNA]</scope>
    <source>
        <strain evidence="2">SC8811_S16_3</strain>
    </source>
</reference>
<feature type="domain" description="Helicase HerA-like C-terminal" evidence="1">
    <location>
        <begin position="18"/>
        <end position="74"/>
    </location>
</feature>
<dbReference type="SUPFAM" id="SSF52540">
    <property type="entry name" value="P-loop containing nucleoside triphosphate hydrolases"/>
    <property type="match status" value="1"/>
</dbReference>
<dbReference type="Proteomes" id="UP000620075">
    <property type="component" value="Unassembled WGS sequence"/>
</dbReference>